<sequence length="219" mass="22701">MSSKVIPITSQAHFKSILASSTYVVVDFYADWCGPCKQISPIFEQLAAQESKPGRLTFVKVNVDNQRDVAGTYGISAMPTFLVLKGTKVIETVRGANPNALRSAILSAAADATKGPAKASAAFGGSGQKLGAESSASSGRTLGSGGAAVGGAGLQMPNMGVNFGQLFSAPAAYAQGRGVLAQVVRFLGLYVSTLFSMDPMRTAEESPFAVKGRTNVKTR</sequence>
<dbReference type="InterPro" id="IPR036249">
    <property type="entry name" value="Thioredoxin-like_sf"/>
</dbReference>
<evidence type="ECO:0000259" key="3">
    <source>
        <dbReference type="PROSITE" id="PS51352"/>
    </source>
</evidence>
<evidence type="ECO:0000313" key="5">
    <source>
        <dbReference type="Proteomes" id="UP000016933"/>
    </source>
</evidence>
<dbReference type="EMBL" id="KB446538">
    <property type="protein sequence ID" value="EME45791.1"/>
    <property type="molecule type" value="Genomic_DNA"/>
</dbReference>
<protein>
    <recommendedName>
        <fullName evidence="3">Thioredoxin domain-containing protein</fullName>
    </recommendedName>
</protein>
<proteinExistence type="inferred from homology"/>
<dbReference type="PROSITE" id="PS51352">
    <property type="entry name" value="THIOREDOXIN_2"/>
    <property type="match status" value="1"/>
</dbReference>
<evidence type="ECO:0000313" key="4">
    <source>
        <dbReference type="EMBL" id="EME45791.1"/>
    </source>
</evidence>
<reference evidence="5" key="1">
    <citation type="journal article" date="2012" name="PLoS Genet.">
        <title>The genomes of the fungal plant pathogens Cladosporium fulvum and Dothistroma septosporum reveal adaptation to different hosts and lifestyles but also signatures of common ancestry.</title>
        <authorList>
            <person name="de Wit P.J.G.M."/>
            <person name="van der Burgt A."/>
            <person name="Oekmen B."/>
            <person name="Stergiopoulos I."/>
            <person name="Abd-Elsalam K.A."/>
            <person name="Aerts A.L."/>
            <person name="Bahkali A.H."/>
            <person name="Beenen H.G."/>
            <person name="Chettri P."/>
            <person name="Cox M.P."/>
            <person name="Datema E."/>
            <person name="de Vries R.P."/>
            <person name="Dhillon B."/>
            <person name="Ganley A.R."/>
            <person name="Griffiths S.A."/>
            <person name="Guo Y."/>
            <person name="Hamelin R.C."/>
            <person name="Henrissat B."/>
            <person name="Kabir M.S."/>
            <person name="Jashni M.K."/>
            <person name="Kema G."/>
            <person name="Klaubauf S."/>
            <person name="Lapidus A."/>
            <person name="Levasseur A."/>
            <person name="Lindquist E."/>
            <person name="Mehrabi R."/>
            <person name="Ohm R.A."/>
            <person name="Owen T.J."/>
            <person name="Salamov A."/>
            <person name="Schwelm A."/>
            <person name="Schijlen E."/>
            <person name="Sun H."/>
            <person name="van den Burg H.A."/>
            <person name="van Ham R.C.H.J."/>
            <person name="Zhang S."/>
            <person name="Goodwin S.B."/>
            <person name="Grigoriev I.V."/>
            <person name="Collemare J."/>
            <person name="Bradshaw R.E."/>
        </authorList>
    </citation>
    <scope>NUCLEOTIDE SEQUENCE [LARGE SCALE GENOMIC DNA]</scope>
    <source>
        <strain evidence="5">NZE10 / CBS 128990</strain>
    </source>
</reference>
<dbReference type="NCBIfam" id="TIGR01068">
    <property type="entry name" value="thioredoxin"/>
    <property type="match status" value="1"/>
</dbReference>
<dbReference type="STRING" id="675120.N1PQR5"/>
<dbReference type="OMA" id="FQTKGRT"/>
<keyword evidence="2" id="KW-1015">Disulfide bond</keyword>
<gene>
    <name evidence="4" type="ORF">DOTSEDRAFT_71469</name>
</gene>
<dbReference type="PROSITE" id="PS00194">
    <property type="entry name" value="THIOREDOXIN_1"/>
    <property type="match status" value="1"/>
</dbReference>
<dbReference type="CDD" id="cd02947">
    <property type="entry name" value="TRX_family"/>
    <property type="match status" value="1"/>
</dbReference>
<dbReference type="Gene3D" id="3.40.30.10">
    <property type="entry name" value="Glutaredoxin"/>
    <property type="match status" value="1"/>
</dbReference>
<name>N1PQR5_DOTSN</name>
<dbReference type="Proteomes" id="UP000016933">
    <property type="component" value="Unassembled WGS sequence"/>
</dbReference>
<accession>N1PQR5</accession>
<dbReference type="AlphaFoldDB" id="N1PQR5"/>
<keyword evidence="5" id="KW-1185">Reference proteome</keyword>
<dbReference type="InterPro" id="IPR005746">
    <property type="entry name" value="Thioredoxin"/>
</dbReference>
<evidence type="ECO:0000256" key="2">
    <source>
        <dbReference type="ARBA" id="ARBA00023157"/>
    </source>
</evidence>
<dbReference type="GO" id="GO:0015035">
    <property type="term" value="F:protein-disulfide reductase activity"/>
    <property type="evidence" value="ECO:0007669"/>
    <property type="project" value="InterPro"/>
</dbReference>
<dbReference type="HOGENOM" id="CLU_090389_1_0_1"/>
<dbReference type="PANTHER" id="PTHR46115">
    <property type="entry name" value="THIOREDOXIN-LIKE PROTEIN 1"/>
    <property type="match status" value="1"/>
</dbReference>
<evidence type="ECO:0000256" key="1">
    <source>
        <dbReference type="ARBA" id="ARBA00008987"/>
    </source>
</evidence>
<comment type="similarity">
    <text evidence="1">Belongs to the thioredoxin family.</text>
</comment>
<dbReference type="Pfam" id="PF00085">
    <property type="entry name" value="Thioredoxin"/>
    <property type="match status" value="1"/>
</dbReference>
<dbReference type="eggNOG" id="KOG0908">
    <property type="taxonomic scope" value="Eukaryota"/>
</dbReference>
<dbReference type="SUPFAM" id="SSF52833">
    <property type="entry name" value="Thioredoxin-like"/>
    <property type="match status" value="1"/>
</dbReference>
<dbReference type="OrthoDB" id="19690at2759"/>
<dbReference type="InterPro" id="IPR017937">
    <property type="entry name" value="Thioredoxin_CS"/>
</dbReference>
<dbReference type="InterPro" id="IPR013766">
    <property type="entry name" value="Thioredoxin_domain"/>
</dbReference>
<organism evidence="4 5">
    <name type="scientific">Dothistroma septosporum (strain NZE10 / CBS 128990)</name>
    <name type="common">Red band needle blight fungus</name>
    <name type="synonym">Mycosphaerella pini</name>
    <dbReference type="NCBI Taxonomy" id="675120"/>
    <lineage>
        <taxon>Eukaryota</taxon>
        <taxon>Fungi</taxon>
        <taxon>Dikarya</taxon>
        <taxon>Ascomycota</taxon>
        <taxon>Pezizomycotina</taxon>
        <taxon>Dothideomycetes</taxon>
        <taxon>Dothideomycetidae</taxon>
        <taxon>Mycosphaerellales</taxon>
        <taxon>Mycosphaerellaceae</taxon>
        <taxon>Dothistroma</taxon>
    </lineage>
</organism>
<feature type="domain" description="Thioredoxin" evidence="3">
    <location>
        <begin position="1"/>
        <end position="110"/>
    </location>
</feature>
<dbReference type="FunFam" id="3.40.30.10:FF:000245">
    <property type="entry name" value="Thioredoxin"/>
    <property type="match status" value="1"/>
</dbReference>
<dbReference type="PRINTS" id="PR00421">
    <property type="entry name" value="THIOREDOXIN"/>
</dbReference>
<reference evidence="4 5" key="2">
    <citation type="journal article" date="2012" name="PLoS Pathog.">
        <title>Diverse lifestyles and strategies of plant pathogenesis encoded in the genomes of eighteen Dothideomycetes fungi.</title>
        <authorList>
            <person name="Ohm R.A."/>
            <person name="Feau N."/>
            <person name="Henrissat B."/>
            <person name="Schoch C.L."/>
            <person name="Horwitz B.A."/>
            <person name="Barry K.W."/>
            <person name="Condon B.J."/>
            <person name="Copeland A.C."/>
            <person name="Dhillon B."/>
            <person name="Glaser F."/>
            <person name="Hesse C.N."/>
            <person name="Kosti I."/>
            <person name="LaButti K."/>
            <person name="Lindquist E.A."/>
            <person name="Lucas S."/>
            <person name="Salamov A.A."/>
            <person name="Bradshaw R.E."/>
            <person name="Ciuffetti L."/>
            <person name="Hamelin R.C."/>
            <person name="Kema G.H.J."/>
            <person name="Lawrence C."/>
            <person name="Scott J.A."/>
            <person name="Spatafora J.W."/>
            <person name="Turgeon B.G."/>
            <person name="de Wit P.J.G.M."/>
            <person name="Zhong S."/>
            <person name="Goodwin S.B."/>
            <person name="Grigoriev I.V."/>
        </authorList>
    </citation>
    <scope>NUCLEOTIDE SEQUENCE [LARGE SCALE GENOMIC DNA]</scope>
    <source>
        <strain evidence="5">NZE10 / CBS 128990</strain>
    </source>
</reference>